<dbReference type="RefSeq" id="WP_134849762.1">
    <property type="nucleotide sequence ID" value="NZ_CP197400.1"/>
</dbReference>
<proteinExistence type="predicted"/>
<keyword evidence="2" id="KW-1003">Cell membrane</keyword>
<dbReference type="PANTHER" id="PTHR33529:SF6">
    <property type="entry name" value="YJGP_YJGQ FAMILY PERMEASE"/>
    <property type="match status" value="1"/>
</dbReference>
<accession>A0A4Y8WRX6</accession>
<dbReference type="GO" id="GO:0015920">
    <property type="term" value="P:lipopolysaccharide transport"/>
    <property type="evidence" value="ECO:0007669"/>
    <property type="project" value="TreeGrafter"/>
</dbReference>
<dbReference type="AlphaFoldDB" id="A0A4Y8WRX6"/>
<dbReference type="STRING" id="1122973.GCA_000379925_02075"/>
<sequence length="674" mass="76689">MKRLAPKKLYLYIIKSFLPLLAGGFAVSLFVVVLQFLWQSIGDLVGKGVDGVVLLKLLFFASMTMVPLALTLGVLVASLMTFGNLGDRMELLAMKAAGIPLWKIFKPIFWVVVALAVGVFVFQNDWMITSQVKFWQYYFSIRNKSPELAIPEGSFYKDLPNYSVYVERKDSEAKMMYGMMLYDYSEGFENSMVVVADSGRLYTTPSGAELILELYHGESFRNLNQRDEVYESSADRPFVRERFGFKELHIPFNSDLSMIDESVLTSQFVGKNVMELKAYTDSLQVSIDSLSEVNRHTLLLANNYFQTMSRAERVPTVTRVATEVYPTEVVPEDSEGTQAVAPRVEPDAPNAFAQLPKASRAEYSMVGKLDHVGAAVASDIYDRAIALLANFQNDTYFSVEAQREQADLKRKNEAEYWRKFTYPVACIAFFLIGAPLGALIRKGGMGVPFLVAVSFFIIFYILETTGIKMVREGTLVNWFGMWLPNIVLIPVGLGLCLLATKDTNRFSLDSIGLFWKRYIMAGTKRVVPFREVSMQTVDYAAARGAMVSLEETVPELKHAGRIGYLRFFLDDAHFEVRRRLVTQLEQLVGQLSYSRDYQLVEHLNAYPYLLDVMRAWRSRNKLVNRALMWLLPIGVVCYMVYLLRYRRGMAAWNRVIETNQVVGRDIDRIEQEKV</sequence>
<reference evidence="6 7" key="1">
    <citation type="submission" date="2019-03" db="EMBL/GenBank/DDBJ databases">
        <title>Porphyromonas levii Isolated from the Uterus of Dairy Cows.</title>
        <authorList>
            <person name="Francis A.M."/>
        </authorList>
    </citation>
    <scope>NUCLEOTIDE SEQUENCE [LARGE SCALE GENOMIC DNA]</scope>
    <source>
        <strain evidence="6 7">AF5678</strain>
    </source>
</reference>
<evidence type="ECO:0000256" key="2">
    <source>
        <dbReference type="ARBA" id="ARBA00022475"/>
    </source>
</evidence>
<comment type="subcellular location">
    <subcellularLocation>
        <location evidence="1">Cell membrane</location>
        <topology evidence="1">Multi-pass membrane protein</topology>
    </subcellularLocation>
</comment>
<evidence type="ECO:0000313" key="6">
    <source>
        <dbReference type="EMBL" id="TFH95758.1"/>
    </source>
</evidence>
<evidence type="ECO:0000256" key="3">
    <source>
        <dbReference type="ARBA" id="ARBA00022692"/>
    </source>
</evidence>
<gene>
    <name evidence="6" type="ORF">E4P47_03805</name>
</gene>
<protein>
    <submittedName>
        <fullName evidence="6">YjgP/YjgQ family permease</fullName>
    </submittedName>
</protein>
<dbReference type="Proteomes" id="UP000297225">
    <property type="component" value="Unassembled WGS sequence"/>
</dbReference>
<dbReference type="InterPro" id="IPR005495">
    <property type="entry name" value="LptG/LptF_permease"/>
</dbReference>
<dbReference type="Pfam" id="PF03739">
    <property type="entry name" value="LptF_LptG"/>
    <property type="match status" value="1"/>
</dbReference>
<evidence type="ECO:0000256" key="1">
    <source>
        <dbReference type="ARBA" id="ARBA00004651"/>
    </source>
</evidence>
<keyword evidence="5" id="KW-0472">Membrane</keyword>
<keyword evidence="4" id="KW-1133">Transmembrane helix</keyword>
<dbReference type="OrthoDB" id="1096108at2"/>
<dbReference type="GO" id="GO:0043190">
    <property type="term" value="C:ATP-binding cassette (ABC) transporter complex"/>
    <property type="evidence" value="ECO:0007669"/>
    <property type="project" value="TreeGrafter"/>
</dbReference>
<keyword evidence="3" id="KW-0812">Transmembrane</keyword>
<organism evidence="6 7">
    <name type="scientific">Porphyromonas levii</name>
    <dbReference type="NCBI Taxonomy" id="28114"/>
    <lineage>
        <taxon>Bacteria</taxon>
        <taxon>Pseudomonadati</taxon>
        <taxon>Bacteroidota</taxon>
        <taxon>Bacteroidia</taxon>
        <taxon>Bacteroidales</taxon>
        <taxon>Porphyromonadaceae</taxon>
        <taxon>Porphyromonas</taxon>
    </lineage>
</organism>
<evidence type="ECO:0000256" key="5">
    <source>
        <dbReference type="ARBA" id="ARBA00023136"/>
    </source>
</evidence>
<evidence type="ECO:0000313" key="7">
    <source>
        <dbReference type="Proteomes" id="UP000297225"/>
    </source>
</evidence>
<keyword evidence="7" id="KW-1185">Reference proteome</keyword>
<comment type="caution">
    <text evidence="6">The sequence shown here is derived from an EMBL/GenBank/DDBJ whole genome shotgun (WGS) entry which is preliminary data.</text>
</comment>
<dbReference type="PANTHER" id="PTHR33529">
    <property type="entry name" value="SLR0882 PROTEIN-RELATED"/>
    <property type="match status" value="1"/>
</dbReference>
<evidence type="ECO:0000256" key="4">
    <source>
        <dbReference type="ARBA" id="ARBA00022989"/>
    </source>
</evidence>
<dbReference type="EMBL" id="SPNC01000039">
    <property type="protein sequence ID" value="TFH95758.1"/>
    <property type="molecule type" value="Genomic_DNA"/>
</dbReference>
<name>A0A4Y8WRX6_9PORP</name>